<dbReference type="RefSeq" id="XP_008088645.1">
    <property type="nucleotide sequence ID" value="XM_008090454.1"/>
</dbReference>
<organism evidence="1 2">
    <name type="scientific">Glarea lozoyensis (strain ATCC 20868 / MF5171)</name>
    <dbReference type="NCBI Taxonomy" id="1116229"/>
    <lineage>
        <taxon>Eukaryota</taxon>
        <taxon>Fungi</taxon>
        <taxon>Dikarya</taxon>
        <taxon>Ascomycota</taxon>
        <taxon>Pezizomycotina</taxon>
        <taxon>Leotiomycetes</taxon>
        <taxon>Helotiales</taxon>
        <taxon>Helotiaceae</taxon>
        <taxon>Glarea</taxon>
    </lineage>
</organism>
<evidence type="ECO:0000313" key="2">
    <source>
        <dbReference type="Proteomes" id="UP000016922"/>
    </source>
</evidence>
<evidence type="ECO:0000313" key="1">
    <source>
        <dbReference type="EMBL" id="EPE24557.1"/>
    </source>
</evidence>
<gene>
    <name evidence="1" type="ORF">GLAREA_08409</name>
</gene>
<reference evidence="1 2" key="1">
    <citation type="journal article" date="2013" name="BMC Genomics">
        <title>Genomics-driven discovery of the pneumocandin biosynthetic gene cluster in the fungus Glarea lozoyensis.</title>
        <authorList>
            <person name="Chen L."/>
            <person name="Yue Q."/>
            <person name="Zhang X."/>
            <person name="Xiang M."/>
            <person name="Wang C."/>
            <person name="Li S."/>
            <person name="Che Y."/>
            <person name="Ortiz-Lopez F.J."/>
            <person name="Bills G.F."/>
            <person name="Liu X."/>
            <person name="An Z."/>
        </authorList>
    </citation>
    <scope>NUCLEOTIDE SEQUENCE [LARGE SCALE GENOMIC DNA]</scope>
    <source>
        <strain evidence="2">ATCC 20868 / MF5171</strain>
    </source>
</reference>
<protein>
    <submittedName>
        <fullName evidence="1">Uncharacterized protein</fullName>
    </submittedName>
</protein>
<keyword evidence="2" id="KW-1185">Reference proteome</keyword>
<proteinExistence type="predicted"/>
<dbReference type="HOGENOM" id="CLU_1610905_0_0_1"/>
<dbReference type="KEGG" id="glz:GLAREA_08409"/>
<accession>S3CDE8</accession>
<dbReference type="Proteomes" id="UP000016922">
    <property type="component" value="Unassembled WGS sequence"/>
</dbReference>
<dbReference type="EMBL" id="KE145373">
    <property type="protein sequence ID" value="EPE24557.1"/>
    <property type="molecule type" value="Genomic_DNA"/>
</dbReference>
<dbReference type="GeneID" id="19467458"/>
<name>S3CDE8_GLAL2</name>
<dbReference type="AlphaFoldDB" id="S3CDE8"/>
<sequence length="165" mass="18007">MGESLVAFEAPGALTERRRPLLSSAFVGLAGLSVPQMHSFDLEMGCVLSSSFLQPSARLKGESHVFISNIRLPFIIIVRFCEVLSSLLLGASPSKDASLPFFPQERSETHSPTNALEALQRPAFQEVELPPLITAKLFDTPQNPTGIARNIARLQYKVHLIPGVI</sequence>